<dbReference type="RefSeq" id="WP_073786326.1">
    <property type="nucleotide sequence ID" value="NZ_LFBV01000002.1"/>
</dbReference>
<feature type="compositionally biased region" description="Polar residues" evidence="8">
    <location>
        <begin position="1"/>
        <end position="10"/>
    </location>
</feature>
<keyword evidence="10" id="KW-1185">Reference proteome</keyword>
<dbReference type="GO" id="GO:0005506">
    <property type="term" value="F:iron ion binding"/>
    <property type="evidence" value="ECO:0007669"/>
    <property type="project" value="InterPro"/>
</dbReference>
<dbReference type="InterPro" id="IPR001128">
    <property type="entry name" value="Cyt_P450"/>
</dbReference>
<dbReference type="STRING" id="1048205.AB852_10255"/>
<dbReference type="GO" id="GO:0016705">
    <property type="term" value="F:oxidoreductase activity, acting on paired donors, with incorporation or reduction of molecular oxygen"/>
    <property type="evidence" value="ECO:0007669"/>
    <property type="project" value="InterPro"/>
</dbReference>
<evidence type="ECO:0000256" key="6">
    <source>
        <dbReference type="ARBA" id="ARBA00023033"/>
    </source>
</evidence>
<protein>
    <submittedName>
        <fullName evidence="9">Cytochrome P450</fullName>
    </submittedName>
</protein>
<evidence type="ECO:0000256" key="7">
    <source>
        <dbReference type="RuleBase" id="RU000461"/>
    </source>
</evidence>
<evidence type="ECO:0000256" key="8">
    <source>
        <dbReference type="SAM" id="MobiDB-lite"/>
    </source>
</evidence>
<sequence length="418" mass="45690">MTYRPSTPQTAAPAGSDGPAADHPVRDWPVDDLPALTFDPLLYDVLHGERVARITLPFAGDRHEAWLVTRYQDVKTVTSDPRFSRAALAETTVTGMSGHRVASTAGLNYADPPYHSRLRKSVQKAFTGHAMKRLRPLAQETCDTFLDRMEAQGSPADLVEHLHAPMPLAVVCDLLGVPRAERDGLLGWGDIILSMTTPKAGNEAKAHVREFIVSLLRSRRGQPSDDLAGALAEALDAGDITEDEAVSLATAILVSGAHAVRYNTANMVFMLLTQPELTARLRREPEILPQAVDELIRHIPHRNGVGLPRIATEDVEVGGVLIRAGEAVYASYLAANRDPEIFEDPDTVDFDRQGTAHLSFGHGPHHCMGAMLSRMESEVMISTLLARYPKLRLAGDPQDTPFQSKGFIRGPKTLDVTW</sequence>
<accession>A0A1Q4V9V2</accession>
<dbReference type="PANTHER" id="PTHR46696">
    <property type="entry name" value="P450, PUTATIVE (EUROFUNG)-RELATED"/>
    <property type="match status" value="1"/>
</dbReference>
<comment type="similarity">
    <text evidence="1 7">Belongs to the cytochrome P450 family.</text>
</comment>
<reference evidence="9 10" key="1">
    <citation type="submission" date="2015-06" db="EMBL/GenBank/DDBJ databases">
        <title>Cloning and characterization of the uncialamcin biosynthetic gene cluster.</title>
        <authorList>
            <person name="Yan X."/>
            <person name="Huang T."/>
            <person name="Ge H."/>
            <person name="Shen B."/>
        </authorList>
    </citation>
    <scope>NUCLEOTIDE SEQUENCE [LARGE SCALE GENOMIC DNA]</scope>
    <source>
        <strain evidence="9 10">DCA2648</strain>
    </source>
</reference>
<keyword evidence="5 7" id="KW-0408">Iron</keyword>
<dbReference type="EMBL" id="LFBV01000002">
    <property type="protein sequence ID" value="OKH94615.1"/>
    <property type="molecule type" value="Genomic_DNA"/>
</dbReference>
<dbReference type="PANTHER" id="PTHR46696:SF1">
    <property type="entry name" value="CYTOCHROME P450 YJIB-RELATED"/>
    <property type="match status" value="1"/>
</dbReference>
<dbReference type="AlphaFoldDB" id="A0A1Q4V9V2"/>
<keyword evidence="3 7" id="KW-0479">Metal-binding</keyword>
<evidence type="ECO:0000256" key="2">
    <source>
        <dbReference type="ARBA" id="ARBA00022617"/>
    </source>
</evidence>
<name>A0A1Q4V9V2_9ACTN</name>
<dbReference type="FunFam" id="1.10.630.10:FF:000018">
    <property type="entry name" value="Cytochrome P450 monooxygenase"/>
    <property type="match status" value="1"/>
</dbReference>
<evidence type="ECO:0000313" key="10">
    <source>
        <dbReference type="Proteomes" id="UP000186455"/>
    </source>
</evidence>
<dbReference type="GO" id="GO:0004497">
    <property type="term" value="F:monooxygenase activity"/>
    <property type="evidence" value="ECO:0007669"/>
    <property type="project" value="UniProtKB-KW"/>
</dbReference>
<dbReference type="InterPro" id="IPR002397">
    <property type="entry name" value="Cyt_P450_B"/>
</dbReference>
<dbReference type="Gene3D" id="1.10.630.10">
    <property type="entry name" value="Cytochrome P450"/>
    <property type="match status" value="1"/>
</dbReference>
<dbReference type="PROSITE" id="PS00086">
    <property type="entry name" value="CYTOCHROME_P450"/>
    <property type="match status" value="1"/>
</dbReference>
<evidence type="ECO:0000256" key="3">
    <source>
        <dbReference type="ARBA" id="ARBA00022723"/>
    </source>
</evidence>
<keyword evidence="6 7" id="KW-0503">Monooxygenase</keyword>
<evidence type="ECO:0000256" key="1">
    <source>
        <dbReference type="ARBA" id="ARBA00010617"/>
    </source>
</evidence>
<dbReference type="Pfam" id="PF00067">
    <property type="entry name" value="p450"/>
    <property type="match status" value="1"/>
</dbReference>
<gene>
    <name evidence="9" type="ORF">AB852_10255</name>
</gene>
<dbReference type="GO" id="GO:0020037">
    <property type="term" value="F:heme binding"/>
    <property type="evidence" value="ECO:0007669"/>
    <property type="project" value="InterPro"/>
</dbReference>
<dbReference type="SUPFAM" id="SSF48264">
    <property type="entry name" value="Cytochrome P450"/>
    <property type="match status" value="1"/>
</dbReference>
<evidence type="ECO:0000256" key="5">
    <source>
        <dbReference type="ARBA" id="ARBA00023004"/>
    </source>
</evidence>
<organism evidence="9 10">
    <name type="scientific">Streptomyces uncialis</name>
    <dbReference type="NCBI Taxonomy" id="1048205"/>
    <lineage>
        <taxon>Bacteria</taxon>
        <taxon>Bacillati</taxon>
        <taxon>Actinomycetota</taxon>
        <taxon>Actinomycetes</taxon>
        <taxon>Kitasatosporales</taxon>
        <taxon>Streptomycetaceae</taxon>
        <taxon>Streptomyces</taxon>
    </lineage>
</organism>
<dbReference type="PRINTS" id="PR00359">
    <property type="entry name" value="BP450"/>
</dbReference>
<comment type="caution">
    <text evidence="9">The sequence shown here is derived from an EMBL/GenBank/DDBJ whole genome shotgun (WGS) entry which is preliminary data.</text>
</comment>
<proteinExistence type="inferred from homology"/>
<dbReference type="InterPro" id="IPR036396">
    <property type="entry name" value="Cyt_P450_sf"/>
</dbReference>
<keyword evidence="2 7" id="KW-0349">Heme</keyword>
<feature type="compositionally biased region" description="Low complexity" evidence="8">
    <location>
        <begin position="11"/>
        <end position="22"/>
    </location>
</feature>
<evidence type="ECO:0000256" key="4">
    <source>
        <dbReference type="ARBA" id="ARBA00023002"/>
    </source>
</evidence>
<keyword evidence="4 7" id="KW-0560">Oxidoreductase</keyword>
<dbReference type="InterPro" id="IPR017972">
    <property type="entry name" value="Cyt_P450_CS"/>
</dbReference>
<dbReference type="Proteomes" id="UP000186455">
    <property type="component" value="Unassembled WGS sequence"/>
</dbReference>
<feature type="region of interest" description="Disordered" evidence="8">
    <location>
        <begin position="1"/>
        <end position="26"/>
    </location>
</feature>
<evidence type="ECO:0000313" key="9">
    <source>
        <dbReference type="EMBL" id="OKH94615.1"/>
    </source>
</evidence>
<dbReference type="CDD" id="cd11031">
    <property type="entry name" value="Cyp158A-like"/>
    <property type="match status" value="1"/>
</dbReference>